<feature type="domain" description="DUF1330" evidence="1">
    <location>
        <begin position="3"/>
        <end position="96"/>
    </location>
</feature>
<dbReference type="PANTHER" id="PTHR41521">
    <property type="match status" value="1"/>
</dbReference>
<dbReference type="SUPFAM" id="SSF54909">
    <property type="entry name" value="Dimeric alpha+beta barrel"/>
    <property type="match status" value="1"/>
</dbReference>
<dbReference type="EMBL" id="JAOVQO010000013">
    <property type="protein sequence ID" value="MCU9849187.1"/>
    <property type="molecule type" value="Genomic_DNA"/>
</dbReference>
<evidence type="ECO:0000259" key="1">
    <source>
        <dbReference type="Pfam" id="PF07045"/>
    </source>
</evidence>
<dbReference type="RefSeq" id="WP_263337570.1">
    <property type="nucleotide sequence ID" value="NZ_JAOVQO010000013.1"/>
</dbReference>
<dbReference type="Pfam" id="PF07045">
    <property type="entry name" value="DUF1330"/>
    <property type="match status" value="1"/>
</dbReference>
<evidence type="ECO:0000313" key="2">
    <source>
        <dbReference type="EMBL" id="MCU9849187.1"/>
    </source>
</evidence>
<comment type="caution">
    <text evidence="2">The sequence shown here is derived from an EMBL/GenBank/DDBJ whole genome shotgun (WGS) entry which is preliminary data.</text>
</comment>
<reference evidence="2 3" key="1">
    <citation type="submission" date="2022-10" db="EMBL/GenBank/DDBJ databases">
        <title>Defluviimonas sp. nov., isolated from ocean surface sediments.</title>
        <authorList>
            <person name="He W."/>
            <person name="Wang L."/>
            <person name="Zhang D.-F."/>
        </authorList>
    </citation>
    <scope>NUCLEOTIDE SEQUENCE [LARGE SCALE GENOMIC DNA]</scope>
    <source>
        <strain evidence="2 3">WL0024</strain>
    </source>
</reference>
<dbReference type="InterPro" id="IPR011008">
    <property type="entry name" value="Dimeric_a/b-barrel"/>
</dbReference>
<dbReference type="PANTHER" id="PTHR41521:SF4">
    <property type="entry name" value="BLR0684 PROTEIN"/>
    <property type="match status" value="1"/>
</dbReference>
<keyword evidence="3" id="KW-1185">Reference proteome</keyword>
<gene>
    <name evidence="2" type="ORF">OEZ60_14360</name>
</gene>
<dbReference type="Proteomes" id="UP001209535">
    <property type="component" value="Unassembled WGS sequence"/>
</dbReference>
<evidence type="ECO:0000313" key="3">
    <source>
        <dbReference type="Proteomes" id="UP001209535"/>
    </source>
</evidence>
<organism evidence="2 3">
    <name type="scientific">Albidovulum salinarum</name>
    <dbReference type="NCBI Taxonomy" id="2984153"/>
    <lineage>
        <taxon>Bacteria</taxon>
        <taxon>Pseudomonadati</taxon>
        <taxon>Pseudomonadota</taxon>
        <taxon>Alphaproteobacteria</taxon>
        <taxon>Rhodobacterales</taxon>
        <taxon>Paracoccaceae</taxon>
        <taxon>Albidovulum</taxon>
    </lineage>
</organism>
<dbReference type="Gene3D" id="3.30.70.100">
    <property type="match status" value="1"/>
</dbReference>
<dbReference type="InterPro" id="IPR010753">
    <property type="entry name" value="DUF1330"/>
</dbReference>
<protein>
    <submittedName>
        <fullName evidence="2">DUF1330 domain-containing protein</fullName>
    </submittedName>
</protein>
<name>A0ABT2X880_9RHOB</name>
<accession>A0ABT2X880</accession>
<sequence>MSTYMIAQIDIRDPEEYQKYLDGFLPVFERHGGKLLVTSRAGTEVLEGTWALPRTVVMAFPDTARARAWYADPDYRRLKKHRLASAEANLVLVEGIG</sequence>
<proteinExistence type="predicted"/>